<keyword evidence="1 2" id="KW-0560">Oxidoreductase</keyword>
<dbReference type="SUPFAM" id="SSF51905">
    <property type="entry name" value="FAD/NAD(P)-binding domain"/>
    <property type="match status" value="1"/>
</dbReference>
<evidence type="ECO:0000313" key="2">
    <source>
        <dbReference type="EMBL" id="MFC0206894.1"/>
    </source>
</evidence>
<dbReference type="PRINTS" id="PR00411">
    <property type="entry name" value="PNDRDTASEI"/>
</dbReference>
<gene>
    <name evidence="2" type="ORF">ACFFJ2_00590</name>
</gene>
<comment type="caution">
    <text evidence="2">The sequence shown here is derived from an EMBL/GenBank/DDBJ whole genome shotgun (WGS) entry which is preliminary data.</text>
</comment>
<dbReference type="GO" id="GO:0004497">
    <property type="term" value="F:monooxygenase activity"/>
    <property type="evidence" value="ECO:0007669"/>
    <property type="project" value="UniProtKB-KW"/>
</dbReference>
<keyword evidence="2" id="KW-0503">Monooxygenase</keyword>
<dbReference type="PANTHER" id="PTHR43539">
    <property type="entry name" value="FLAVIN-BINDING MONOOXYGENASE-LIKE PROTEIN (AFU_ORTHOLOGUE AFUA_4G09220)"/>
    <property type="match status" value="1"/>
</dbReference>
<sequence length="413" mass="44462">MHRTDTVIIGAGQAGLAMSWLLNAEGIPHVVLERGRLGERWRSERWPTLRLLTPNWMTRLPGHRYAGADPDGFMRACEFVGLLERYAADCGLNVREGASVTSVESEGAGYLVRSTAGTWFARAVVIATGAFQDPHVPEAAARLPRDILQLTPNIYRGPDRLPGGGVLVVGASATGVQLAAEIHRAGHAVTIAVGRHVRVPRRYRGRDVMYWLDRSGFLAERRPEDGNLSRLASQPSMQLIGDPGGSDLDLGVLHTRGVRIVGRVLGAEGAVIALDPDLPREIDASERRRATMLDHIDGFIARTGIDAPAAAKSAAPAFGPGPCRLDLGMLGIGTVVWATGYRRSYPWLKLPVFAPDGEIAQIDGVTACPGVYTLGLRYQRHRASNFIDGVGRDAAALLPILKAHLAQTARRAA</sequence>
<reference evidence="2 3" key="1">
    <citation type="submission" date="2024-09" db="EMBL/GenBank/DDBJ databases">
        <authorList>
            <person name="Sun Q."/>
            <person name="Mori K."/>
        </authorList>
    </citation>
    <scope>NUCLEOTIDE SEQUENCE [LARGE SCALE GENOMIC DNA]</scope>
    <source>
        <strain evidence="2 3">CCM 8543</strain>
    </source>
</reference>
<dbReference type="EC" id="1.14.13.-" evidence="2"/>
<dbReference type="InterPro" id="IPR036188">
    <property type="entry name" value="FAD/NAD-bd_sf"/>
</dbReference>
<dbReference type="RefSeq" id="WP_261518929.1">
    <property type="nucleotide sequence ID" value="NZ_JAODNW010000002.1"/>
</dbReference>
<dbReference type="EMBL" id="JBHLXD010000001">
    <property type="protein sequence ID" value="MFC0206894.1"/>
    <property type="molecule type" value="Genomic_DNA"/>
</dbReference>
<dbReference type="Pfam" id="PF13738">
    <property type="entry name" value="Pyr_redox_3"/>
    <property type="match status" value="1"/>
</dbReference>
<dbReference type="PANTHER" id="PTHR43539:SF78">
    <property type="entry name" value="FLAVIN-CONTAINING MONOOXYGENASE"/>
    <property type="match status" value="1"/>
</dbReference>
<dbReference type="Proteomes" id="UP001589755">
    <property type="component" value="Unassembled WGS sequence"/>
</dbReference>
<keyword evidence="3" id="KW-1185">Reference proteome</keyword>
<organism evidence="2 3">
    <name type="scientific">Chelativorans intermedius</name>
    <dbReference type="NCBI Taxonomy" id="515947"/>
    <lineage>
        <taxon>Bacteria</taxon>
        <taxon>Pseudomonadati</taxon>
        <taxon>Pseudomonadota</taxon>
        <taxon>Alphaproteobacteria</taxon>
        <taxon>Hyphomicrobiales</taxon>
        <taxon>Phyllobacteriaceae</taxon>
        <taxon>Chelativorans</taxon>
    </lineage>
</organism>
<proteinExistence type="predicted"/>
<name>A0ABV6D2L4_9HYPH</name>
<dbReference type="InterPro" id="IPR050982">
    <property type="entry name" value="Auxin_biosynth/cation_transpt"/>
</dbReference>
<evidence type="ECO:0000256" key="1">
    <source>
        <dbReference type="ARBA" id="ARBA00023002"/>
    </source>
</evidence>
<dbReference type="Gene3D" id="3.50.50.60">
    <property type="entry name" value="FAD/NAD(P)-binding domain"/>
    <property type="match status" value="2"/>
</dbReference>
<accession>A0ABV6D2L4</accession>
<evidence type="ECO:0000313" key="3">
    <source>
        <dbReference type="Proteomes" id="UP001589755"/>
    </source>
</evidence>
<protein>
    <submittedName>
        <fullName evidence="2">Flavin-containing monooxygenase</fullName>
        <ecNumber evidence="2">1.14.13.-</ecNumber>
    </submittedName>
</protein>